<dbReference type="NCBIfam" id="NF006162">
    <property type="entry name" value="PRK08306.1"/>
    <property type="match status" value="1"/>
</dbReference>
<dbReference type="InterPro" id="IPR006140">
    <property type="entry name" value="D-isomer_DH_NAD-bd"/>
</dbReference>
<dbReference type="EMBL" id="FOCG01000001">
    <property type="protein sequence ID" value="SEM56981.1"/>
    <property type="molecule type" value="Genomic_DNA"/>
</dbReference>
<accession>A0A1H7ZFE9</accession>
<evidence type="ECO:0000259" key="2">
    <source>
        <dbReference type="Pfam" id="PF16924"/>
    </source>
</evidence>
<protein>
    <submittedName>
        <fullName evidence="3">Dipicolinate synthase subunit A</fullName>
    </submittedName>
</protein>
<evidence type="ECO:0000313" key="4">
    <source>
        <dbReference type="Proteomes" id="UP000199158"/>
    </source>
</evidence>
<reference evidence="3 4" key="1">
    <citation type="submission" date="2016-10" db="EMBL/GenBank/DDBJ databases">
        <authorList>
            <person name="de Groot N.N."/>
        </authorList>
    </citation>
    <scope>NUCLEOTIDE SEQUENCE [LARGE SCALE GENOMIC DNA]</scope>
    <source>
        <strain evidence="3 4">CGMCC 1.5070</strain>
    </source>
</reference>
<gene>
    <name evidence="3" type="ORF">SAMN05216180_0632</name>
</gene>
<dbReference type="InterPro" id="IPR036291">
    <property type="entry name" value="NAD(P)-bd_dom_sf"/>
</dbReference>
<name>A0A1H7ZFE9_9FIRM</name>
<dbReference type="Pfam" id="PF16924">
    <property type="entry name" value="DpaA_N"/>
    <property type="match status" value="1"/>
</dbReference>
<evidence type="ECO:0000259" key="1">
    <source>
        <dbReference type="Pfam" id="PF02826"/>
    </source>
</evidence>
<organism evidence="3 4">
    <name type="scientific">Hydrogenoanaerobacterium saccharovorans</name>
    <dbReference type="NCBI Taxonomy" id="474960"/>
    <lineage>
        <taxon>Bacteria</taxon>
        <taxon>Bacillati</taxon>
        <taxon>Bacillota</taxon>
        <taxon>Clostridia</taxon>
        <taxon>Eubacteriales</taxon>
        <taxon>Oscillospiraceae</taxon>
        <taxon>Hydrogenoanaerobacterium</taxon>
    </lineage>
</organism>
<keyword evidence="4" id="KW-1185">Reference proteome</keyword>
<dbReference type="Proteomes" id="UP000199158">
    <property type="component" value="Unassembled WGS sequence"/>
</dbReference>
<sequence length="299" mass="31983">MIHDKALQIAVIGGDLRQAHLANKLAQDGFAVSALCLEKDVYLGDEVQLGENAKKVIGTSDVIILPLPVTTDKVTVNAPFSEHKISVREVLSSAKKGALILGGMIDIDMQTKGEQLGLTLIDYLEREELAVLNAVPTSEGAVAIAMRERSSTIFGSTCMITGYGRISKVLARMLLAMGARVIVAARKHSDLAWAKINGCVAIPISKIKDYTSQVDILFNTVPAMILDEEILSSLSHDCLVIDLASKPGGVDFEMAKNLQIKTIWALSLPGKVAPISAGEMIKDTVLNILAERGITIGPN</sequence>
<dbReference type="STRING" id="474960.SAMN05216180_0632"/>
<feature type="domain" description="D-isomer specific 2-hydroxyacid dehydrogenase NAD-binding" evidence="1">
    <location>
        <begin position="147"/>
        <end position="224"/>
    </location>
</feature>
<evidence type="ECO:0000313" key="3">
    <source>
        <dbReference type="EMBL" id="SEM56981.1"/>
    </source>
</evidence>
<dbReference type="RefSeq" id="WP_162840779.1">
    <property type="nucleotide sequence ID" value="NZ_FOCG01000001.1"/>
</dbReference>
<dbReference type="Gene3D" id="3.40.50.720">
    <property type="entry name" value="NAD(P)-binding Rossmann-like Domain"/>
    <property type="match status" value="1"/>
</dbReference>
<dbReference type="InterPro" id="IPR031629">
    <property type="entry name" value="DpaA_N"/>
</dbReference>
<dbReference type="AlphaFoldDB" id="A0A1H7ZFE9"/>
<dbReference type="GO" id="GO:0051287">
    <property type="term" value="F:NAD binding"/>
    <property type="evidence" value="ECO:0007669"/>
    <property type="project" value="InterPro"/>
</dbReference>
<feature type="domain" description="Dipicolinate synthase subunit A N-terminal" evidence="2">
    <location>
        <begin position="8"/>
        <end position="123"/>
    </location>
</feature>
<dbReference type="Pfam" id="PF02826">
    <property type="entry name" value="2-Hacid_dh_C"/>
    <property type="match status" value="1"/>
</dbReference>
<proteinExistence type="predicted"/>
<dbReference type="SUPFAM" id="SSF51735">
    <property type="entry name" value="NAD(P)-binding Rossmann-fold domains"/>
    <property type="match status" value="1"/>
</dbReference>